<feature type="region of interest" description="Disordered" evidence="3">
    <location>
        <begin position="971"/>
        <end position="1002"/>
    </location>
</feature>
<dbReference type="PROSITE" id="PS50294">
    <property type="entry name" value="WD_REPEATS_REGION"/>
    <property type="match status" value="1"/>
</dbReference>
<evidence type="ECO:0008006" key="6">
    <source>
        <dbReference type="Google" id="ProtNLM"/>
    </source>
</evidence>
<evidence type="ECO:0000256" key="2">
    <source>
        <dbReference type="SAM" id="Coils"/>
    </source>
</evidence>
<proteinExistence type="predicted"/>
<name>A0A8W8J7M5_MAGGI</name>
<keyword evidence="2" id="KW-0175">Coiled coil</keyword>
<dbReference type="InterPro" id="IPR036322">
    <property type="entry name" value="WD40_repeat_dom_sf"/>
</dbReference>
<dbReference type="PROSITE" id="PS50082">
    <property type="entry name" value="WD_REPEATS_2"/>
    <property type="match status" value="1"/>
</dbReference>
<feature type="region of interest" description="Disordered" evidence="3">
    <location>
        <begin position="655"/>
        <end position="674"/>
    </location>
</feature>
<feature type="region of interest" description="Disordered" evidence="3">
    <location>
        <begin position="684"/>
        <end position="706"/>
    </location>
</feature>
<feature type="region of interest" description="Disordered" evidence="3">
    <location>
        <begin position="554"/>
        <end position="574"/>
    </location>
</feature>
<dbReference type="GO" id="GO:1990756">
    <property type="term" value="F:ubiquitin-like ligase-substrate adaptor activity"/>
    <property type="evidence" value="ECO:0007669"/>
    <property type="project" value="TreeGrafter"/>
</dbReference>
<feature type="compositionally biased region" description="Low complexity" evidence="3">
    <location>
        <begin position="294"/>
        <end position="319"/>
    </location>
</feature>
<dbReference type="PANTHER" id="PTHR22874:SF1">
    <property type="entry name" value="ACTIVATING MOLECULE IN BECN1-REGULATED AUTOPHAGY PROTEIN 1"/>
    <property type="match status" value="1"/>
</dbReference>
<dbReference type="InterPro" id="IPR001680">
    <property type="entry name" value="WD40_rpt"/>
</dbReference>
<feature type="repeat" description="WD" evidence="1">
    <location>
        <begin position="88"/>
        <end position="122"/>
    </location>
</feature>
<keyword evidence="5" id="KW-1185">Reference proteome</keyword>
<dbReference type="SUPFAM" id="SSF50978">
    <property type="entry name" value="WD40 repeat-like"/>
    <property type="match status" value="1"/>
</dbReference>
<feature type="coiled-coil region" evidence="2">
    <location>
        <begin position="600"/>
        <end position="627"/>
    </location>
</feature>
<accession>A0A8W8J7M5</accession>
<sequence>MTKFNLLSYLSNRERGRVKFKLQKSATLEYLEEKGSKPIINQPCELSGKCRATFLMDFSPDGTKVASTHGDHTVRVSDVATGKCLHILRGHPRTPWCIAFHPTSNQILASGCLGGEVRIWDLHGFGTEVWRSKDNYEITSLTFHPTDHVLVFSVTNHIYFWDWSQPEPFVVCKTNYEYEKIRWVKFDPLGQFLYTGIANNTTVRPPSRVSFISGNTHPNTVPNASRTQQLSNVYDSLVECFQASRRDRVLNQTEAGQDPQSVSNTQHGASNHQHSPVHEEGLSLARQYASHITQSSQRSMQGMSQRPEIPSGASNSSSSPDTDMDGISSPANPVLAMQPPRGASADNDVSGESPPSIVSVDGESSQTRAVSNHPRSERVPGTLIVTERSPEQTSPPFQSLDTSSGVRIVSEAQSVRGILNDQVHASTTAFAIAPEEEPAEEVISLSELTSRGLSEEHHLHHSSNTDCDRLNCPVCGNFDTTHIRRVCESEMFTQLRARRRSLQNSMNNVSARSAFSRPYTYNRHGSLVRPEIHSIQDPSQLGEMHEIRRVENPNAGASNMDHVSSNNSAPSNTEGDARLTQVGDNIDICASIHENFATITARIEREMNELDRRINNLRNTFNESLRRLQHHRVSFLSAREGDVNGRRPSFIVARHTQQAEGASSSRPEDSTHSLDRGQHLLETALRSSRPDRTGSHSHSVPRELDSSHAWQSLERHHLHPHYSVSILDNTINRPNDPIQTAINRAIADAFMGRGEPAVATNIINHTYRIQAWDFSRCNIPDLTDTKSNIVVQHCKLHNDASCNLSQDGTMLATFVPSHRGFPDDNIMAVYSLEPKTRGQCLFTKSFGPNAISVSLSPGSGYVMVGLAAKQLSWVFTPNQLVAQILKLDNKYAGEKSMQHITDVMHPCDMDIRTHVSVNSARWMPGSGEGIVYGTNRGDLHVCRPGTKKSVAGDNSDDRSIRRNLMHMLRMSGEQDVPRINTSTQTPGVRRSASTQTDTDDSM</sequence>
<feature type="region of interest" description="Disordered" evidence="3">
    <location>
        <begin position="254"/>
        <end position="277"/>
    </location>
</feature>
<dbReference type="SMART" id="SM00320">
    <property type="entry name" value="WD40"/>
    <property type="match status" value="3"/>
</dbReference>
<evidence type="ECO:0000313" key="4">
    <source>
        <dbReference type="EnsemblMetazoa" id="G17076.2:cds"/>
    </source>
</evidence>
<dbReference type="InterPro" id="IPR052596">
    <property type="entry name" value="AMBRA1_autophagy"/>
</dbReference>
<dbReference type="EnsemblMetazoa" id="G17076.3">
    <property type="protein sequence ID" value="G17076.3:cds"/>
    <property type="gene ID" value="G17076"/>
</dbReference>
<feature type="region of interest" description="Disordered" evidence="3">
    <location>
        <begin position="289"/>
        <end position="381"/>
    </location>
</feature>
<feature type="compositionally biased region" description="Polar residues" evidence="3">
    <location>
        <begin position="655"/>
        <end position="665"/>
    </location>
</feature>
<evidence type="ECO:0000256" key="1">
    <source>
        <dbReference type="PROSITE-ProRule" id="PRU00221"/>
    </source>
</evidence>
<feature type="compositionally biased region" description="Basic and acidic residues" evidence="3">
    <location>
        <begin position="688"/>
        <end position="706"/>
    </location>
</feature>
<dbReference type="PANTHER" id="PTHR22874">
    <property type="entry name" value="ACTIVATING MOLECULE IN BECN1-REGULATED AUTOPHAGY PROTEIN 1"/>
    <property type="match status" value="1"/>
</dbReference>
<feature type="compositionally biased region" description="Polar residues" evidence="3">
    <location>
        <begin position="555"/>
        <end position="574"/>
    </location>
</feature>
<evidence type="ECO:0000313" key="5">
    <source>
        <dbReference type="Proteomes" id="UP000005408"/>
    </source>
</evidence>
<feature type="compositionally biased region" description="Polar residues" evidence="3">
    <location>
        <begin position="254"/>
        <end position="274"/>
    </location>
</feature>
<dbReference type="GO" id="GO:0000045">
    <property type="term" value="P:autophagosome assembly"/>
    <property type="evidence" value="ECO:0007669"/>
    <property type="project" value="TreeGrafter"/>
</dbReference>
<dbReference type="OrthoDB" id="6363363at2759"/>
<dbReference type="EnsemblMetazoa" id="G17076.2">
    <property type="protein sequence ID" value="G17076.2:cds"/>
    <property type="gene ID" value="G17076"/>
</dbReference>
<dbReference type="InterPro" id="IPR015943">
    <property type="entry name" value="WD40/YVTN_repeat-like_dom_sf"/>
</dbReference>
<dbReference type="GO" id="GO:0080008">
    <property type="term" value="C:Cul4-RING E3 ubiquitin ligase complex"/>
    <property type="evidence" value="ECO:0007669"/>
    <property type="project" value="TreeGrafter"/>
</dbReference>
<reference evidence="4" key="1">
    <citation type="submission" date="2022-08" db="UniProtKB">
        <authorList>
            <consortium name="EnsemblMetazoa"/>
        </authorList>
    </citation>
    <scope>IDENTIFICATION</scope>
    <source>
        <strain evidence="4">05x7-T-G4-1.051#20</strain>
    </source>
</reference>
<evidence type="ECO:0000256" key="3">
    <source>
        <dbReference type="SAM" id="MobiDB-lite"/>
    </source>
</evidence>
<dbReference type="GO" id="GO:0000423">
    <property type="term" value="P:mitophagy"/>
    <property type="evidence" value="ECO:0007669"/>
    <property type="project" value="TreeGrafter"/>
</dbReference>
<organism evidence="4 5">
    <name type="scientific">Magallana gigas</name>
    <name type="common">Pacific oyster</name>
    <name type="synonym">Crassostrea gigas</name>
    <dbReference type="NCBI Taxonomy" id="29159"/>
    <lineage>
        <taxon>Eukaryota</taxon>
        <taxon>Metazoa</taxon>
        <taxon>Spiralia</taxon>
        <taxon>Lophotrochozoa</taxon>
        <taxon>Mollusca</taxon>
        <taxon>Bivalvia</taxon>
        <taxon>Autobranchia</taxon>
        <taxon>Pteriomorphia</taxon>
        <taxon>Ostreida</taxon>
        <taxon>Ostreoidea</taxon>
        <taxon>Ostreidae</taxon>
        <taxon>Magallana</taxon>
    </lineage>
</organism>
<protein>
    <recommendedName>
        <fullName evidence="6">Activating molecule in BECN1-regulated autophagy protein 1</fullName>
    </recommendedName>
</protein>
<dbReference type="Pfam" id="PF00400">
    <property type="entry name" value="WD40"/>
    <property type="match status" value="1"/>
</dbReference>
<dbReference type="Gene3D" id="2.130.10.10">
    <property type="entry name" value="YVTN repeat-like/Quinoprotein amine dehydrogenase"/>
    <property type="match status" value="1"/>
</dbReference>
<keyword evidence="1" id="KW-0853">WD repeat</keyword>
<feature type="compositionally biased region" description="Polar residues" evidence="3">
    <location>
        <begin position="979"/>
        <end position="996"/>
    </location>
</feature>
<dbReference type="OMA" id="TTECCQH"/>
<dbReference type="AlphaFoldDB" id="A0A8W8J7M5"/>
<dbReference type="Proteomes" id="UP000005408">
    <property type="component" value="Unassembled WGS sequence"/>
</dbReference>